<dbReference type="Proteomes" id="UP000828941">
    <property type="component" value="Chromosome 1"/>
</dbReference>
<proteinExistence type="predicted"/>
<dbReference type="EMBL" id="CM039426">
    <property type="protein sequence ID" value="KAI4357178.1"/>
    <property type="molecule type" value="Genomic_DNA"/>
</dbReference>
<accession>A0ACB9Q8P4</accession>
<keyword evidence="2" id="KW-1185">Reference proteome</keyword>
<comment type="caution">
    <text evidence="1">The sequence shown here is derived from an EMBL/GenBank/DDBJ whole genome shotgun (WGS) entry which is preliminary data.</text>
</comment>
<sequence>MQDSICSVRNAVRFVRSSPSRLAKFKDCVNFANLPSKGLVCLDVPSRWNSTYLMLEAALRFQAAFEKLEDDDRSYVEHFGELGPPSALNWLNANVFLKILKIFYDATMILSGTLHITANSAFHQLALILIELNTWCVADDSLLRGMTMEMKEKYDKYWGNVQNINPIIYFGVIFDPRYKIKFIEWAFEKMYSDDVLTRHDMYIRIKNMLSKLYSWYSMAYEQGKKSTQESSSQGSQSEHGGTVKSVLQGQRIGTLFHQDAQLWAPVKEVDAREIAVAARDCSRLLQVHKAREAKIEEFSILPLGAMAPRLCTVAPKTCFRAV</sequence>
<evidence type="ECO:0000313" key="1">
    <source>
        <dbReference type="EMBL" id="KAI4357178.1"/>
    </source>
</evidence>
<evidence type="ECO:0000313" key="2">
    <source>
        <dbReference type="Proteomes" id="UP000828941"/>
    </source>
</evidence>
<protein>
    <submittedName>
        <fullName evidence="1">Uncharacterized protein</fullName>
    </submittedName>
</protein>
<organism evidence="1 2">
    <name type="scientific">Bauhinia variegata</name>
    <name type="common">Purple orchid tree</name>
    <name type="synonym">Phanera variegata</name>
    <dbReference type="NCBI Taxonomy" id="167791"/>
    <lineage>
        <taxon>Eukaryota</taxon>
        <taxon>Viridiplantae</taxon>
        <taxon>Streptophyta</taxon>
        <taxon>Embryophyta</taxon>
        <taxon>Tracheophyta</taxon>
        <taxon>Spermatophyta</taxon>
        <taxon>Magnoliopsida</taxon>
        <taxon>eudicotyledons</taxon>
        <taxon>Gunneridae</taxon>
        <taxon>Pentapetalae</taxon>
        <taxon>rosids</taxon>
        <taxon>fabids</taxon>
        <taxon>Fabales</taxon>
        <taxon>Fabaceae</taxon>
        <taxon>Cercidoideae</taxon>
        <taxon>Cercideae</taxon>
        <taxon>Bauhiniinae</taxon>
        <taxon>Bauhinia</taxon>
    </lineage>
</organism>
<gene>
    <name evidence="1" type="ORF">L6164_001144</name>
</gene>
<reference evidence="1 2" key="1">
    <citation type="journal article" date="2022" name="DNA Res.">
        <title>Chromosomal-level genome assembly of the orchid tree Bauhinia variegata (Leguminosae; Cercidoideae) supports the allotetraploid origin hypothesis of Bauhinia.</title>
        <authorList>
            <person name="Zhong Y."/>
            <person name="Chen Y."/>
            <person name="Zheng D."/>
            <person name="Pang J."/>
            <person name="Liu Y."/>
            <person name="Luo S."/>
            <person name="Meng S."/>
            <person name="Qian L."/>
            <person name="Wei D."/>
            <person name="Dai S."/>
            <person name="Zhou R."/>
        </authorList>
    </citation>
    <scope>NUCLEOTIDE SEQUENCE [LARGE SCALE GENOMIC DNA]</scope>
    <source>
        <strain evidence="1">BV-YZ2020</strain>
    </source>
</reference>
<name>A0ACB9Q8P4_BAUVA</name>